<keyword evidence="2" id="KW-0413">Isomerase</keyword>
<dbReference type="PANTHER" id="PTHR13887">
    <property type="entry name" value="GLUTATHIONE S-TRANSFERASE KAPPA"/>
    <property type="match status" value="1"/>
</dbReference>
<comment type="caution">
    <text evidence="2">The sequence shown here is derived from an EMBL/GenBank/DDBJ whole genome shotgun (WGS) entry which is preliminary data.</text>
</comment>
<dbReference type="RefSeq" id="WP_179425961.1">
    <property type="nucleotide sequence ID" value="NZ_JACBZP010000001.1"/>
</dbReference>
<evidence type="ECO:0000259" key="1">
    <source>
        <dbReference type="Pfam" id="PF01323"/>
    </source>
</evidence>
<name>A0A7Z0CZS6_9MICO</name>
<dbReference type="EMBL" id="JACBZP010000001">
    <property type="protein sequence ID" value="NYI66534.1"/>
    <property type="molecule type" value="Genomic_DNA"/>
</dbReference>
<proteinExistence type="predicted"/>
<protein>
    <submittedName>
        <fullName evidence="2">Putative DsbA family dithiol-disulfide isomerase</fullName>
    </submittedName>
</protein>
<reference evidence="2 3" key="1">
    <citation type="submission" date="2020-07" db="EMBL/GenBank/DDBJ databases">
        <title>Sequencing the genomes of 1000 actinobacteria strains.</title>
        <authorList>
            <person name="Klenk H.-P."/>
        </authorList>
    </citation>
    <scope>NUCLEOTIDE SEQUENCE [LARGE SCALE GENOMIC DNA]</scope>
    <source>
        <strain evidence="2 3">DSM 26341</strain>
    </source>
</reference>
<evidence type="ECO:0000313" key="2">
    <source>
        <dbReference type="EMBL" id="NYI66534.1"/>
    </source>
</evidence>
<evidence type="ECO:0000313" key="3">
    <source>
        <dbReference type="Proteomes" id="UP000539111"/>
    </source>
</evidence>
<dbReference type="GO" id="GO:0016491">
    <property type="term" value="F:oxidoreductase activity"/>
    <property type="evidence" value="ECO:0007669"/>
    <property type="project" value="InterPro"/>
</dbReference>
<gene>
    <name evidence="2" type="ORF">BJY26_000840</name>
</gene>
<feature type="domain" description="DSBA-like thioredoxin" evidence="1">
    <location>
        <begin position="14"/>
        <end position="214"/>
    </location>
</feature>
<organism evidence="2 3">
    <name type="scientific">Spelaeicoccus albus</name>
    <dbReference type="NCBI Taxonomy" id="1280376"/>
    <lineage>
        <taxon>Bacteria</taxon>
        <taxon>Bacillati</taxon>
        <taxon>Actinomycetota</taxon>
        <taxon>Actinomycetes</taxon>
        <taxon>Micrococcales</taxon>
        <taxon>Brevibacteriaceae</taxon>
        <taxon>Spelaeicoccus</taxon>
    </lineage>
</organism>
<dbReference type="PANTHER" id="PTHR13887:SF41">
    <property type="entry name" value="THIOREDOXIN SUPERFAMILY PROTEIN"/>
    <property type="match status" value="1"/>
</dbReference>
<dbReference type="CDD" id="cd03024">
    <property type="entry name" value="DsbA_FrnE"/>
    <property type="match status" value="1"/>
</dbReference>
<dbReference type="Gene3D" id="3.40.30.10">
    <property type="entry name" value="Glutaredoxin"/>
    <property type="match status" value="1"/>
</dbReference>
<dbReference type="InterPro" id="IPR001853">
    <property type="entry name" value="DSBA-like_thioredoxin_dom"/>
</dbReference>
<dbReference type="InterPro" id="IPR036249">
    <property type="entry name" value="Thioredoxin-like_sf"/>
</dbReference>
<accession>A0A7Z0CZS6</accession>
<dbReference type="AlphaFoldDB" id="A0A7Z0CZS6"/>
<keyword evidence="3" id="KW-1185">Reference proteome</keyword>
<dbReference type="Pfam" id="PF01323">
    <property type="entry name" value="DSBA"/>
    <property type="match status" value="1"/>
</dbReference>
<dbReference type="Proteomes" id="UP000539111">
    <property type="component" value="Unassembled WGS sequence"/>
</dbReference>
<dbReference type="SUPFAM" id="SSF52833">
    <property type="entry name" value="Thioredoxin-like"/>
    <property type="match status" value="1"/>
</dbReference>
<dbReference type="GO" id="GO:0016853">
    <property type="term" value="F:isomerase activity"/>
    <property type="evidence" value="ECO:0007669"/>
    <property type="project" value="UniProtKB-KW"/>
</dbReference>
<sequence>MTEHPTPSERARVVIEMWADLGCPWCYVGKHRLRAAIAKRPDASRFEIVMRSFELDPAAPREPEKNETSFIRSHGGIVEDVLRAERQMQALARTEGLKYSLDRMNANTFDVHRVVQYAGDHGRGFEFFSAVQDGFFGGTLDPHDPDALAGIAESAGLDGRRVREILANDEYADRVRADRDEGIELGLTGVPFVVVGRQVAAPGAQKVAGYAHLLDRVAGHATSERVS</sequence>